<evidence type="ECO:0000313" key="3">
    <source>
        <dbReference type="EMBL" id="RXR19013.1"/>
    </source>
</evidence>
<keyword evidence="1" id="KW-0732">Signal</keyword>
<dbReference type="InterPro" id="IPR022409">
    <property type="entry name" value="PKD/Chitinase_dom"/>
</dbReference>
<comment type="caution">
    <text evidence="3">The sequence shown here is derived from an EMBL/GenBank/DDBJ whole genome shotgun (WGS) entry which is preliminary data.</text>
</comment>
<dbReference type="Pfam" id="PF19081">
    <property type="entry name" value="Ig_7"/>
    <property type="match status" value="3"/>
</dbReference>
<evidence type="ECO:0000256" key="1">
    <source>
        <dbReference type="SAM" id="SignalP"/>
    </source>
</evidence>
<feature type="chain" id="PRO_5020484811" evidence="1">
    <location>
        <begin position="22"/>
        <end position="800"/>
    </location>
</feature>
<dbReference type="AlphaFoldDB" id="A0A4Q1K1W5"/>
<dbReference type="InterPro" id="IPR013783">
    <property type="entry name" value="Ig-like_fold"/>
</dbReference>
<reference evidence="4" key="1">
    <citation type="submission" date="2019-01" db="EMBL/GenBank/DDBJ databases">
        <title>Cytophagaceae bacterium strain CAR-16.</title>
        <authorList>
            <person name="Chen W.-M."/>
        </authorList>
    </citation>
    <scope>NUCLEOTIDE SEQUENCE [LARGE SCALE GENOMIC DNA]</scope>
    <source>
        <strain evidence="4">LLJ-11</strain>
    </source>
</reference>
<organism evidence="3 4">
    <name type="scientific">Flavobacterium amnicola</name>
    <dbReference type="NCBI Taxonomy" id="2506422"/>
    <lineage>
        <taxon>Bacteria</taxon>
        <taxon>Pseudomonadati</taxon>
        <taxon>Bacteroidota</taxon>
        <taxon>Flavobacteriia</taxon>
        <taxon>Flavobacteriales</taxon>
        <taxon>Flavobacteriaceae</taxon>
        <taxon>Flavobacterium</taxon>
    </lineage>
</organism>
<proteinExistence type="predicted"/>
<keyword evidence="4" id="KW-1185">Reference proteome</keyword>
<name>A0A4Q1K1W5_9FLAO</name>
<feature type="domain" description="PKD" evidence="2">
    <location>
        <begin position="314"/>
        <end position="371"/>
    </location>
</feature>
<protein>
    <submittedName>
        <fullName evidence="3">PKD domain-containing protein</fullName>
    </submittedName>
</protein>
<gene>
    <name evidence="3" type="ORF">EQG63_06095</name>
</gene>
<dbReference type="EMBL" id="SBKO01000002">
    <property type="protein sequence ID" value="RXR19013.1"/>
    <property type="molecule type" value="Genomic_DNA"/>
</dbReference>
<dbReference type="Gene3D" id="2.60.40.10">
    <property type="entry name" value="Immunoglobulins"/>
    <property type="match status" value="1"/>
</dbReference>
<evidence type="ECO:0000259" key="2">
    <source>
        <dbReference type="PROSITE" id="PS50093"/>
    </source>
</evidence>
<dbReference type="Pfam" id="PF13585">
    <property type="entry name" value="CHU_C"/>
    <property type="match status" value="1"/>
</dbReference>
<dbReference type="InterPro" id="IPR044023">
    <property type="entry name" value="Ig_7"/>
</dbReference>
<dbReference type="Proteomes" id="UP000290283">
    <property type="component" value="Unassembled WGS sequence"/>
</dbReference>
<dbReference type="SMART" id="SM00089">
    <property type="entry name" value="PKD"/>
    <property type="match status" value="1"/>
</dbReference>
<dbReference type="Pfam" id="PF18911">
    <property type="entry name" value="PKD_4"/>
    <property type="match status" value="1"/>
</dbReference>
<dbReference type="SUPFAM" id="SSF49299">
    <property type="entry name" value="PKD domain"/>
    <property type="match status" value="1"/>
</dbReference>
<dbReference type="OrthoDB" id="7443339at2"/>
<dbReference type="PROSITE" id="PS50093">
    <property type="entry name" value="PKD"/>
    <property type="match status" value="1"/>
</dbReference>
<feature type="signal peptide" evidence="1">
    <location>
        <begin position="1"/>
        <end position="21"/>
    </location>
</feature>
<evidence type="ECO:0000313" key="4">
    <source>
        <dbReference type="Proteomes" id="UP000290283"/>
    </source>
</evidence>
<dbReference type="RefSeq" id="WP_129435471.1">
    <property type="nucleotide sequence ID" value="NZ_SBKO01000002.1"/>
</dbReference>
<dbReference type="InterPro" id="IPR035986">
    <property type="entry name" value="PKD_dom_sf"/>
</dbReference>
<accession>A0A4Q1K1W5</accession>
<dbReference type="CDD" id="cd00146">
    <property type="entry name" value="PKD"/>
    <property type="match status" value="1"/>
</dbReference>
<dbReference type="InterPro" id="IPR000601">
    <property type="entry name" value="PKD_dom"/>
</dbReference>
<sequence>MFNYKPYFISLFFFLGNFIFAQSSCPNSDFSNSDFTNWEGYNGNYQDPGLNVGFIQGRHTIITTNTLDPNTCNNLNTIPTGSSYSAQLGNSSTNAEAEKLIYKINVTPQNSLFIYKYAVVLEDPFHLPEEQPNFDVKILDANGNTIDPTCGAYNVYAGQPGQNFQSCGIVKWLPWNTVGLNLTPYIGNQVSIEFTTRDCSLSAHFGYAYIAAYCSQLRINVKTCTGDPNIVLSAPPGFATYSWSFQGVPVGTATQSITVPQALYPVGSIFDCTMTSFSNGSTCPAQIQAIISDPATIMPNYNYTFNCGNNSIPTANNPIQFNDLSTAINSTITGWLWDFGDGTTSTLQNPSHAFATQGIYTVTLNAISESGCSKSIALAPITIVNNTVPTPTASDNQVFCINDNPTVADLTASGTSIGWFSTPALGTALTPNTPLINGATYYAESVINDCSSSIRKPVVVTILNASPAPTGPSPQSFCANDKPTLNNLIINGVNIKWYNSITSNNPLTLNTPLLNGTYYATQNTIGCESSIRTAIQVQLVDPKPIGNTFQEFCKIDNPQISDLIITGSNIKWYSSPTGGSVLPPNTFLRSSDYYASQTDINNCESLSRLKVTVKLNDISAPNSIAIQDFCIESKPLLSNIKIYGNKIKWYTSSTDSNMLLSNTPIINGNTYYASQIDPVSKCESSTRTAVTTYLYPCDLNVYNTISPNGNDLNDKFIIKNIETFPENKLEIYNRYGELVYKSNRYGIDSNYFYGFANKGLIFQDGNKLPTGTYYYILNYQRESLEINKTIKGFLYINNNE</sequence>